<protein>
    <submittedName>
        <fullName evidence="2">Cyclic nucleotide-gated cation channel beta-1</fullName>
    </submittedName>
</protein>
<reference evidence="2 3" key="1">
    <citation type="journal article" date="2013" name="Proc. Natl. Acad. Sci. U.S.A.">
        <title>The king cobra genome reveals dynamic gene evolution and adaptation in the snake venom system.</title>
        <authorList>
            <person name="Vonk F.J."/>
            <person name="Casewell N.R."/>
            <person name="Henkel C.V."/>
            <person name="Heimberg A.M."/>
            <person name="Jansen H.J."/>
            <person name="McCleary R.J."/>
            <person name="Kerkkamp H.M."/>
            <person name="Vos R.A."/>
            <person name="Guerreiro I."/>
            <person name="Calvete J.J."/>
            <person name="Wuster W."/>
            <person name="Woods A.E."/>
            <person name="Logan J.M."/>
            <person name="Harrison R.A."/>
            <person name="Castoe T.A."/>
            <person name="de Koning A.P."/>
            <person name="Pollock D.D."/>
            <person name="Yandell M."/>
            <person name="Calderon D."/>
            <person name="Renjifo C."/>
            <person name="Currier R.B."/>
            <person name="Salgado D."/>
            <person name="Pla D."/>
            <person name="Sanz L."/>
            <person name="Hyder A.S."/>
            <person name="Ribeiro J.M."/>
            <person name="Arntzen J.W."/>
            <person name="van den Thillart G.E."/>
            <person name="Boetzer M."/>
            <person name="Pirovano W."/>
            <person name="Dirks R.P."/>
            <person name="Spaink H.P."/>
            <person name="Duboule D."/>
            <person name="McGlinn E."/>
            <person name="Kini R.M."/>
            <person name="Richardson M.K."/>
        </authorList>
    </citation>
    <scope>NUCLEOTIDE SEQUENCE</scope>
    <source>
        <tissue evidence="2">Blood</tissue>
    </source>
</reference>
<gene>
    <name evidence="2" type="primary">CNGB1</name>
    <name evidence="2" type="ORF">L345_08182</name>
</gene>
<feature type="compositionally biased region" description="Basic and acidic residues" evidence="1">
    <location>
        <begin position="69"/>
        <end position="107"/>
    </location>
</feature>
<evidence type="ECO:0000313" key="3">
    <source>
        <dbReference type="Proteomes" id="UP000018936"/>
    </source>
</evidence>
<evidence type="ECO:0000256" key="1">
    <source>
        <dbReference type="SAM" id="MobiDB-lite"/>
    </source>
</evidence>
<dbReference type="Proteomes" id="UP000018936">
    <property type="component" value="Unassembled WGS sequence"/>
</dbReference>
<comment type="caution">
    <text evidence="2">The sequence shown here is derived from an EMBL/GenBank/DDBJ whole genome shotgun (WGS) entry which is preliminary data.</text>
</comment>
<name>V8NWW6_OPHHA</name>
<feature type="compositionally biased region" description="Basic and acidic residues" evidence="1">
    <location>
        <begin position="30"/>
        <end position="62"/>
    </location>
</feature>
<keyword evidence="3" id="KW-1185">Reference proteome</keyword>
<dbReference type="EMBL" id="AZIM01001676">
    <property type="protein sequence ID" value="ETE66042.1"/>
    <property type="molecule type" value="Genomic_DNA"/>
</dbReference>
<accession>V8NWW6</accession>
<proteinExistence type="predicted"/>
<sequence>MGNPFCSHPALFSLTAEDLWWFSQAFGLLDEGRKEKGREGGKRKEGRREREREEGRKQGGKEGRKKGRKEGERRKGGRKKGGEGEREEGRRKEGSKEGREEGRKTKEGNLNSLPKCLLNMEDEASPQATEQFGPILASLQPLIWSMVKAPVYKAGDYGLKPHFSHEIQLGDLGPVTLSLSAQPTSQSCCCEENKKGKPQAVPRALQKMAPAAQEPLCKQPSFQIPGRMSYRTLRVCQHIPGRSQPMMNAPV</sequence>
<dbReference type="AlphaFoldDB" id="V8NWW6"/>
<feature type="non-terminal residue" evidence="2">
    <location>
        <position position="1"/>
    </location>
</feature>
<evidence type="ECO:0000313" key="2">
    <source>
        <dbReference type="EMBL" id="ETE66042.1"/>
    </source>
</evidence>
<feature type="region of interest" description="Disordered" evidence="1">
    <location>
        <begin position="30"/>
        <end position="113"/>
    </location>
</feature>
<organism evidence="2 3">
    <name type="scientific">Ophiophagus hannah</name>
    <name type="common">King cobra</name>
    <name type="synonym">Naja hannah</name>
    <dbReference type="NCBI Taxonomy" id="8665"/>
    <lineage>
        <taxon>Eukaryota</taxon>
        <taxon>Metazoa</taxon>
        <taxon>Chordata</taxon>
        <taxon>Craniata</taxon>
        <taxon>Vertebrata</taxon>
        <taxon>Euteleostomi</taxon>
        <taxon>Lepidosauria</taxon>
        <taxon>Squamata</taxon>
        <taxon>Bifurcata</taxon>
        <taxon>Unidentata</taxon>
        <taxon>Episquamata</taxon>
        <taxon>Toxicofera</taxon>
        <taxon>Serpentes</taxon>
        <taxon>Colubroidea</taxon>
        <taxon>Elapidae</taxon>
        <taxon>Elapinae</taxon>
        <taxon>Ophiophagus</taxon>
    </lineage>
</organism>